<protein>
    <submittedName>
        <fullName evidence="4">Response regulator</fullName>
    </submittedName>
</protein>
<dbReference type="PANTHER" id="PTHR44591:SF3">
    <property type="entry name" value="RESPONSE REGULATORY DOMAIN-CONTAINING PROTEIN"/>
    <property type="match status" value="1"/>
</dbReference>
<dbReference type="AlphaFoldDB" id="A0A853JCW6"/>
<evidence type="ECO:0000259" key="3">
    <source>
        <dbReference type="PROSITE" id="PS50110"/>
    </source>
</evidence>
<dbReference type="Gene3D" id="3.40.50.2300">
    <property type="match status" value="1"/>
</dbReference>
<dbReference type="SMART" id="SM00448">
    <property type="entry name" value="REC"/>
    <property type="match status" value="1"/>
</dbReference>
<dbReference type="RefSeq" id="WP_180678889.1">
    <property type="nucleotide sequence ID" value="NZ_JACCKA010000072.1"/>
</dbReference>
<feature type="modified residue" description="4-aspartylphosphate" evidence="2">
    <location>
        <position position="56"/>
    </location>
</feature>
<keyword evidence="5" id="KW-1185">Reference proteome</keyword>
<name>A0A853JCW6_9GAMM</name>
<dbReference type="Pfam" id="PF00072">
    <property type="entry name" value="Response_reg"/>
    <property type="match status" value="1"/>
</dbReference>
<dbReference type="InterPro" id="IPR011006">
    <property type="entry name" value="CheY-like_superfamily"/>
</dbReference>
<dbReference type="EMBL" id="JACCKA010000072">
    <property type="protein sequence ID" value="NZA27111.1"/>
    <property type="molecule type" value="Genomic_DNA"/>
</dbReference>
<dbReference type="PANTHER" id="PTHR44591">
    <property type="entry name" value="STRESS RESPONSE REGULATOR PROTEIN 1"/>
    <property type="match status" value="1"/>
</dbReference>
<evidence type="ECO:0000313" key="4">
    <source>
        <dbReference type="EMBL" id="NZA27111.1"/>
    </source>
</evidence>
<sequence length="122" mass="13229">MTARPTVLLCDDSRALRMLTARQLSEAGFEVVAEAGNGAEAVEGYREHRPTVVLLDLVMPQMDGKQTLQALLEYDADARVVILSSLGAKKDIEDCLRMGAASYLQKPIDPEAMVRVLRGVAG</sequence>
<reference evidence="4 5" key="1">
    <citation type="submission" date="2020-07" db="EMBL/GenBank/DDBJ databases">
        <title>Luteimonas sp. SJ-92.</title>
        <authorList>
            <person name="Huang X.-X."/>
            <person name="Xu L."/>
            <person name="Sun J.-Q."/>
        </authorList>
    </citation>
    <scope>NUCLEOTIDE SEQUENCE [LARGE SCALE GENOMIC DNA]</scope>
    <source>
        <strain evidence="4 5">SJ-92</strain>
    </source>
</reference>
<organism evidence="4 5">
    <name type="scientific">Luteimonas salinisoli</name>
    <dbReference type="NCBI Taxonomy" id="2752307"/>
    <lineage>
        <taxon>Bacteria</taxon>
        <taxon>Pseudomonadati</taxon>
        <taxon>Pseudomonadota</taxon>
        <taxon>Gammaproteobacteria</taxon>
        <taxon>Lysobacterales</taxon>
        <taxon>Lysobacteraceae</taxon>
        <taxon>Luteimonas</taxon>
    </lineage>
</organism>
<proteinExistence type="predicted"/>
<keyword evidence="1 2" id="KW-0597">Phosphoprotein</keyword>
<evidence type="ECO:0000256" key="1">
    <source>
        <dbReference type="ARBA" id="ARBA00022553"/>
    </source>
</evidence>
<evidence type="ECO:0000256" key="2">
    <source>
        <dbReference type="PROSITE-ProRule" id="PRU00169"/>
    </source>
</evidence>
<accession>A0A853JCW6</accession>
<dbReference type="InterPro" id="IPR001789">
    <property type="entry name" value="Sig_transdc_resp-reg_receiver"/>
</dbReference>
<gene>
    <name evidence="4" type="ORF">H0E84_12045</name>
</gene>
<dbReference type="InterPro" id="IPR050595">
    <property type="entry name" value="Bact_response_regulator"/>
</dbReference>
<feature type="domain" description="Response regulatory" evidence="3">
    <location>
        <begin position="6"/>
        <end position="121"/>
    </location>
</feature>
<evidence type="ECO:0000313" key="5">
    <source>
        <dbReference type="Proteomes" id="UP000578091"/>
    </source>
</evidence>
<dbReference type="Proteomes" id="UP000578091">
    <property type="component" value="Unassembled WGS sequence"/>
</dbReference>
<dbReference type="PROSITE" id="PS50110">
    <property type="entry name" value="RESPONSE_REGULATORY"/>
    <property type="match status" value="1"/>
</dbReference>
<dbReference type="GO" id="GO:0000160">
    <property type="term" value="P:phosphorelay signal transduction system"/>
    <property type="evidence" value="ECO:0007669"/>
    <property type="project" value="InterPro"/>
</dbReference>
<comment type="caution">
    <text evidence="4">The sequence shown here is derived from an EMBL/GenBank/DDBJ whole genome shotgun (WGS) entry which is preliminary data.</text>
</comment>
<dbReference type="SUPFAM" id="SSF52172">
    <property type="entry name" value="CheY-like"/>
    <property type="match status" value="1"/>
</dbReference>